<dbReference type="PROSITE" id="PS51352">
    <property type="entry name" value="THIOREDOXIN_2"/>
    <property type="match status" value="1"/>
</dbReference>
<dbReference type="InterPro" id="IPR036249">
    <property type="entry name" value="Thioredoxin-like_sf"/>
</dbReference>
<evidence type="ECO:0000256" key="6">
    <source>
        <dbReference type="SAM" id="MobiDB-lite"/>
    </source>
</evidence>
<dbReference type="Gene3D" id="3.40.30.10">
    <property type="entry name" value="Glutaredoxin"/>
    <property type="match status" value="1"/>
</dbReference>
<reference evidence="9" key="1">
    <citation type="journal article" date="2020" name="Syst. Appl. Microbiol.">
        <title>Streptomyces alkaliterrae sp. nov., isolated from an alkaline soil, and emended descriptions of Streptomyces alkaliphilus, Streptomyces calidiresistens and Streptomyces durbertensis.</title>
        <authorList>
            <person name="Swiecimska M."/>
            <person name="Golinska P."/>
            <person name="Nouioui I."/>
            <person name="Wypij M."/>
            <person name="Rai M."/>
            <person name="Sangal V."/>
            <person name="Goodfellow M."/>
        </authorList>
    </citation>
    <scope>NUCLEOTIDE SEQUENCE [LARGE SCALE GENOMIC DNA]</scope>
    <source>
        <strain evidence="9">DSM 104538</strain>
    </source>
</reference>
<protein>
    <submittedName>
        <fullName evidence="8">DsbA family protein</fullName>
    </submittedName>
</protein>
<keyword evidence="4" id="KW-1015">Disulfide bond</keyword>
<keyword evidence="5" id="KW-0676">Redox-active center</keyword>
<feature type="domain" description="Thioredoxin" evidence="7">
    <location>
        <begin position="46"/>
        <end position="242"/>
    </location>
</feature>
<dbReference type="InterPro" id="IPR012336">
    <property type="entry name" value="Thioredoxin-like_fold"/>
</dbReference>
<keyword evidence="9" id="KW-1185">Reference proteome</keyword>
<keyword evidence="3" id="KW-0560">Oxidoreductase</keyword>
<dbReference type="SUPFAM" id="SSF52833">
    <property type="entry name" value="Thioredoxin-like"/>
    <property type="match status" value="1"/>
</dbReference>
<dbReference type="PANTHER" id="PTHR13887:SF14">
    <property type="entry name" value="DISULFIDE BOND FORMATION PROTEIN D"/>
    <property type="match status" value="1"/>
</dbReference>
<proteinExistence type="inferred from homology"/>
<name>A0ABR6EDR0_9ACTN</name>
<comment type="similarity">
    <text evidence="1">Belongs to the thioredoxin family. DsbA subfamily.</text>
</comment>
<evidence type="ECO:0000256" key="1">
    <source>
        <dbReference type="ARBA" id="ARBA00005791"/>
    </source>
</evidence>
<feature type="region of interest" description="Disordered" evidence="6">
    <location>
        <begin position="38"/>
        <end position="58"/>
    </location>
</feature>
<dbReference type="EMBL" id="WMLF01000076">
    <property type="protein sequence ID" value="MBB1243471.1"/>
    <property type="molecule type" value="Genomic_DNA"/>
</dbReference>
<sequence>MSKKPAKATGPQKLTAVLLVVVLAAAAVLASVSAFGRPDARPSAEARGGTSAGDERQPDADLLALARREKDDPFALGRPDAPVVMIEYSDFQCPYCGRFARETKPELVEKYVDTGVLRIEWRQFPIFGADSDRVARASYAAGQQGRFWEFHDVVFAEERPKNSGAFAQRKLEEMAEQAGVKDLAAFRDDMTGPDATAAVSADRNEGQALGVSSTPAFLINGTPVLGAQSAEYFGKAIEQARARAEAAR</sequence>
<evidence type="ECO:0000256" key="2">
    <source>
        <dbReference type="ARBA" id="ARBA00022729"/>
    </source>
</evidence>
<dbReference type="Proteomes" id="UP000766698">
    <property type="component" value="Unassembled WGS sequence"/>
</dbReference>
<evidence type="ECO:0000256" key="4">
    <source>
        <dbReference type="ARBA" id="ARBA00023157"/>
    </source>
</evidence>
<dbReference type="Pfam" id="PF13462">
    <property type="entry name" value="Thioredoxin_4"/>
    <property type="match status" value="1"/>
</dbReference>
<evidence type="ECO:0000256" key="3">
    <source>
        <dbReference type="ARBA" id="ARBA00023002"/>
    </source>
</evidence>
<evidence type="ECO:0000256" key="5">
    <source>
        <dbReference type="ARBA" id="ARBA00023284"/>
    </source>
</evidence>
<gene>
    <name evidence="8" type="ORF">GL263_07835</name>
</gene>
<dbReference type="PANTHER" id="PTHR13887">
    <property type="entry name" value="GLUTATHIONE S-TRANSFERASE KAPPA"/>
    <property type="match status" value="1"/>
</dbReference>
<organism evidence="8 9">
    <name type="scientific">Streptomyces durbertensis</name>
    <dbReference type="NCBI Taxonomy" id="2448886"/>
    <lineage>
        <taxon>Bacteria</taxon>
        <taxon>Bacillati</taxon>
        <taxon>Actinomycetota</taxon>
        <taxon>Actinomycetes</taxon>
        <taxon>Kitasatosporales</taxon>
        <taxon>Streptomycetaceae</taxon>
        <taxon>Streptomyces</taxon>
    </lineage>
</organism>
<evidence type="ECO:0000313" key="8">
    <source>
        <dbReference type="EMBL" id="MBB1243471.1"/>
    </source>
</evidence>
<accession>A0ABR6EDR0</accession>
<evidence type="ECO:0000313" key="9">
    <source>
        <dbReference type="Proteomes" id="UP000766698"/>
    </source>
</evidence>
<evidence type="ECO:0000259" key="7">
    <source>
        <dbReference type="PROSITE" id="PS51352"/>
    </source>
</evidence>
<keyword evidence="2" id="KW-0732">Signal</keyword>
<dbReference type="InterPro" id="IPR013766">
    <property type="entry name" value="Thioredoxin_domain"/>
</dbReference>
<dbReference type="RefSeq" id="WP_182854862.1">
    <property type="nucleotide sequence ID" value="NZ_WMLF01000076.1"/>
</dbReference>
<comment type="caution">
    <text evidence="8">The sequence shown here is derived from an EMBL/GenBank/DDBJ whole genome shotgun (WGS) entry which is preliminary data.</text>
</comment>